<evidence type="ECO:0000259" key="2">
    <source>
        <dbReference type="Pfam" id="PF09917"/>
    </source>
</evidence>
<accession>A0AAP9GUW3</accession>
<feature type="signal peptide" evidence="1">
    <location>
        <begin position="1"/>
        <end position="21"/>
    </location>
</feature>
<evidence type="ECO:0000256" key="1">
    <source>
        <dbReference type="SAM" id="SignalP"/>
    </source>
</evidence>
<reference evidence="4" key="1">
    <citation type="submission" date="2019-11" db="EMBL/GenBank/DDBJ databases">
        <title>Escherichia coli 1916D6.</title>
        <authorList>
            <person name="Yao H."/>
            <person name="Du X."/>
            <person name="Yu R."/>
            <person name="Li A."/>
        </authorList>
    </citation>
    <scope>NUCLEOTIDE SEQUENCE [LARGE SCALE GENOMIC DNA]</scope>
    <source>
        <strain evidence="4">19110F47</strain>
    </source>
</reference>
<dbReference type="EMBL" id="CP046045">
    <property type="protein sequence ID" value="QGM27671.1"/>
    <property type="molecule type" value="Genomic_DNA"/>
</dbReference>
<feature type="chain" id="PRO_5043026051" evidence="1">
    <location>
        <begin position="22"/>
        <end position="152"/>
    </location>
</feature>
<protein>
    <submittedName>
        <fullName evidence="3">DUF2147 domain-containing protein</fullName>
    </submittedName>
</protein>
<organism evidence="3 4">
    <name type="scientific">Acinetobacter towneri</name>
    <dbReference type="NCBI Taxonomy" id="202956"/>
    <lineage>
        <taxon>Bacteria</taxon>
        <taxon>Pseudomonadati</taxon>
        <taxon>Pseudomonadota</taxon>
        <taxon>Gammaproteobacteria</taxon>
        <taxon>Moraxellales</taxon>
        <taxon>Moraxellaceae</taxon>
        <taxon>Acinetobacter</taxon>
    </lineage>
</organism>
<dbReference type="InterPro" id="IPR019223">
    <property type="entry name" value="DUF2147"/>
</dbReference>
<keyword evidence="1" id="KW-0732">Signal</keyword>
<name>A0AAP9GUW3_9GAMM</name>
<dbReference type="AlphaFoldDB" id="A0AAP9GUW3"/>
<dbReference type="Proteomes" id="UP000405075">
    <property type="component" value="Chromosome"/>
</dbReference>
<evidence type="ECO:0000313" key="3">
    <source>
        <dbReference type="EMBL" id="QGM27671.1"/>
    </source>
</evidence>
<proteinExistence type="predicted"/>
<gene>
    <name evidence="3" type="ORF">GJD93_08240</name>
</gene>
<feature type="domain" description="DUF2147" evidence="2">
    <location>
        <begin position="29"/>
        <end position="151"/>
    </location>
</feature>
<dbReference type="Pfam" id="PF09917">
    <property type="entry name" value="DUF2147"/>
    <property type="match status" value="1"/>
</dbReference>
<evidence type="ECO:0000313" key="4">
    <source>
        <dbReference type="Proteomes" id="UP000405075"/>
    </source>
</evidence>
<dbReference type="RefSeq" id="WP_136143933.1">
    <property type="nucleotide sequence ID" value="NZ_CP046045.1"/>
</dbReference>
<dbReference type="Gene3D" id="2.40.128.520">
    <property type="match status" value="1"/>
</dbReference>
<sequence length="152" mass="16897">MMRNFLGAIALYLGFIFPAQAMPFDPLIGTWKVIDDHKGHYVAEIVIRKNSKTSEYSAVITRNLLSVGTIQLEVCSKCQGNLKNQPIKGMQALEGLVANSNPKQFSQGQWINPKDGYVYKIDAQLNAANNQMKVYGKAKSANAISTMTWKKL</sequence>